<dbReference type="InterPro" id="IPR039426">
    <property type="entry name" value="TonB-dep_rcpt-like"/>
</dbReference>
<proteinExistence type="inferred from homology"/>
<evidence type="ECO:0000256" key="3">
    <source>
        <dbReference type="ARBA" id="ARBA00022448"/>
    </source>
</evidence>
<evidence type="ECO:0000256" key="4">
    <source>
        <dbReference type="ARBA" id="ARBA00022452"/>
    </source>
</evidence>
<keyword evidence="21" id="KW-1185">Reference proteome</keyword>
<evidence type="ECO:0000256" key="16">
    <source>
        <dbReference type="RuleBase" id="RU003357"/>
    </source>
</evidence>
<dbReference type="PROSITE" id="PS01156">
    <property type="entry name" value="TONB_DEPENDENT_REC_2"/>
    <property type="match status" value="1"/>
</dbReference>
<keyword evidence="13 14" id="KW-0998">Cell outer membrane</keyword>
<dbReference type="Proteomes" id="UP000639859">
    <property type="component" value="Unassembled WGS sequence"/>
</dbReference>
<evidence type="ECO:0000256" key="2">
    <source>
        <dbReference type="ARBA" id="ARBA00009810"/>
    </source>
</evidence>
<keyword evidence="5" id="KW-0410">Iron transport</keyword>
<dbReference type="CDD" id="cd01347">
    <property type="entry name" value="ligand_gated_channel"/>
    <property type="match status" value="1"/>
</dbReference>
<keyword evidence="8" id="KW-0408">Iron</keyword>
<dbReference type="InterPro" id="IPR000531">
    <property type="entry name" value="Beta-barrel_TonB"/>
</dbReference>
<feature type="short sequence motif" description="TonB C-terminal box" evidence="15">
    <location>
        <begin position="696"/>
        <end position="713"/>
    </location>
</feature>
<evidence type="ECO:0000256" key="10">
    <source>
        <dbReference type="ARBA" id="ARBA00023077"/>
    </source>
</evidence>
<evidence type="ECO:0000256" key="13">
    <source>
        <dbReference type="ARBA" id="ARBA00023237"/>
    </source>
</evidence>
<evidence type="ECO:0000256" key="1">
    <source>
        <dbReference type="ARBA" id="ARBA00004571"/>
    </source>
</evidence>
<dbReference type="NCBIfam" id="TIGR01783">
    <property type="entry name" value="TonB-siderophor"/>
    <property type="match status" value="1"/>
</dbReference>
<reference evidence="20 21" key="1">
    <citation type="submission" date="2020-11" db="EMBL/GenBank/DDBJ databases">
        <title>genome sequence of strain KACC 18849.</title>
        <authorList>
            <person name="Gao J."/>
            <person name="Zhang X."/>
        </authorList>
    </citation>
    <scope>NUCLEOTIDE SEQUENCE [LARGE SCALE GENOMIC DNA]</scope>
    <source>
        <strain evidence="20 21">KACC 18849</strain>
    </source>
</reference>
<dbReference type="RefSeq" id="WP_198575540.1">
    <property type="nucleotide sequence ID" value="NZ_JADWOX010000004.1"/>
</dbReference>
<evidence type="ECO:0000256" key="14">
    <source>
        <dbReference type="PROSITE-ProRule" id="PRU01360"/>
    </source>
</evidence>
<evidence type="ECO:0000313" key="20">
    <source>
        <dbReference type="EMBL" id="MBI1683604.1"/>
    </source>
</evidence>
<keyword evidence="4 14" id="KW-1134">Transmembrane beta strand</keyword>
<comment type="caution">
    <text evidence="20">The sequence shown here is derived from an EMBL/GenBank/DDBJ whole genome shotgun (WGS) entry which is preliminary data.</text>
</comment>
<comment type="subcellular location">
    <subcellularLocation>
        <location evidence="1 14">Cell outer membrane</location>
        <topology evidence="1 14">Multi-pass membrane protein</topology>
    </subcellularLocation>
</comment>
<dbReference type="InterPro" id="IPR036942">
    <property type="entry name" value="Beta-barrel_TonB_sf"/>
</dbReference>
<dbReference type="Gene3D" id="2.40.170.20">
    <property type="entry name" value="TonB-dependent receptor, beta-barrel domain"/>
    <property type="match status" value="1"/>
</dbReference>
<keyword evidence="10 16" id="KW-0798">TonB box</keyword>
<dbReference type="PANTHER" id="PTHR32552:SF74">
    <property type="entry name" value="HYDROXAMATE SIDEROPHORE RECEPTOR FHUE"/>
    <property type="match status" value="1"/>
</dbReference>
<evidence type="ECO:0000256" key="17">
    <source>
        <dbReference type="SAM" id="SignalP"/>
    </source>
</evidence>
<dbReference type="PANTHER" id="PTHR32552">
    <property type="entry name" value="FERRICHROME IRON RECEPTOR-RELATED"/>
    <property type="match status" value="1"/>
</dbReference>
<evidence type="ECO:0000256" key="11">
    <source>
        <dbReference type="ARBA" id="ARBA00023136"/>
    </source>
</evidence>
<feature type="chain" id="PRO_5045441877" evidence="17">
    <location>
        <begin position="23"/>
        <end position="713"/>
    </location>
</feature>
<evidence type="ECO:0000256" key="5">
    <source>
        <dbReference type="ARBA" id="ARBA00022496"/>
    </source>
</evidence>
<dbReference type="SUPFAM" id="SSF56935">
    <property type="entry name" value="Porins"/>
    <property type="match status" value="1"/>
</dbReference>
<comment type="similarity">
    <text evidence="2 14 16">Belongs to the TonB-dependent receptor family.</text>
</comment>
<evidence type="ECO:0000259" key="18">
    <source>
        <dbReference type="Pfam" id="PF00593"/>
    </source>
</evidence>
<keyword evidence="11 14" id="KW-0472">Membrane</keyword>
<dbReference type="InterPro" id="IPR010105">
    <property type="entry name" value="TonB_sidphr_rcpt"/>
</dbReference>
<evidence type="ECO:0000256" key="15">
    <source>
        <dbReference type="PROSITE-ProRule" id="PRU10144"/>
    </source>
</evidence>
<evidence type="ECO:0000259" key="19">
    <source>
        <dbReference type="Pfam" id="PF07715"/>
    </source>
</evidence>
<feature type="domain" description="TonB-dependent receptor plug" evidence="19">
    <location>
        <begin position="65"/>
        <end position="165"/>
    </location>
</feature>
<protein>
    <submittedName>
        <fullName evidence="20">TonB-dependent siderophore receptor</fullName>
    </submittedName>
</protein>
<evidence type="ECO:0000256" key="12">
    <source>
        <dbReference type="ARBA" id="ARBA00023170"/>
    </source>
</evidence>
<dbReference type="Pfam" id="PF00593">
    <property type="entry name" value="TonB_dep_Rec_b-barrel"/>
    <property type="match status" value="1"/>
</dbReference>
<feature type="signal peptide" evidence="17">
    <location>
        <begin position="1"/>
        <end position="22"/>
    </location>
</feature>
<dbReference type="Pfam" id="PF07715">
    <property type="entry name" value="Plug"/>
    <property type="match status" value="1"/>
</dbReference>
<sequence length="713" mass="77960">MFLKTTLLAGGAFIALASPAFAQTAAQSAPATQQADNTDVDGVVVTGSYTINSRIDTATGLGLTLRETPQSVTVITAQRILDQNLSTIADVVRNTAGVSMVEVDDVRNVFNARGFEIKNYQIDGVPLSWSLAGDSGETVADVSIYDRIEIVRGATGLLTGAGDPSASINLVRKHADSREFKGSVTGSLSSWDRRRLETDVSGAIKDGTIRGRFVAKYEQGDTYFDRQTTEKHVLYGVVEADLTDSTLLRVGASQQVTTTNASFWGSLPSHFTDGTSTNLPISTNTAANWSYWDTTNTNYFANLTHTLANDWTLSFNYNRLINEQDSQLLYLYGVIDRTTGVGLATWPYKSKGETTQDSFDIQLHGDYSLFGREHDFTIGALRSVQKSDVVYYQASGANAFLPATSLYSWDGNFPKPDFATTPTQYTDNETEQSGFFAATRLNVTDALKVVGGARISAWKRSGINGGVQENYSSDNVVVPYVGVLYDLTPTHRLYASYTEIFQPQNYRDISGSVLDPVTGKAYELGLKSAFFGDKLQSTIAVFKIQQDGLGEETSDKVKGNPTEQAYVAVDGAESVGFELEVLGRITQGWNVSANYAQFEVEDATGAKVNTDQPRKSFTVFSTYDFDGALNGLTVGGGVNWRDDIYAVSGASEIDQKAFALVNLMARYKINDSLSVQANVDNLFDETYYTQISYFDQYRYGAPRNYTVALKYAF</sequence>
<evidence type="ECO:0000313" key="21">
    <source>
        <dbReference type="Proteomes" id="UP000639859"/>
    </source>
</evidence>
<keyword evidence="9" id="KW-0406">Ion transport</keyword>
<dbReference type="EMBL" id="JADWOX010000004">
    <property type="protein sequence ID" value="MBI1683604.1"/>
    <property type="molecule type" value="Genomic_DNA"/>
</dbReference>
<keyword evidence="6 14" id="KW-0812">Transmembrane</keyword>
<dbReference type="InterPro" id="IPR037066">
    <property type="entry name" value="Plug_dom_sf"/>
</dbReference>
<dbReference type="InterPro" id="IPR012910">
    <property type="entry name" value="Plug_dom"/>
</dbReference>
<dbReference type="InterPro" id="IPR010917">
    <property type="entry name" value="TonB_rcpt_CS"/>
</dbReference>
<name>A0ABS0SVQ3_9CAUL</name>
<gene>
    <name evidence="20" type="ORF">I4Q42_07990</name>
</gene>
<dbReference type="PROSITE" id="PS52016">
    <property type="entry name" value="TONB_DEPENDENT_REC_3"/>
    <property type="match status" value="1"/>
</dbReference>
<keyword evidence="7 17" id="KW-0732">Signal</keyword>
<keyword evidence="3 14" id="KW-0813">Transport</keyword>
<keyword evidence="12 20" id="KW-0675">Receptor</keyword>
<dbReference type="Gene3D" id="2.170.130.10">
    <property type="entry name" value="TonB-dependent receptor, plug domain"/>
    <property type="match status" value="1"/>
</dbReference>
<evidence type="ECO:0000256" key="8">
    <source>
        <dbReference type="ARBA" id="ARBA00023004"/>
    </source>
</evidence>
<accession>A0ABS0SVQ3</accession>
<evidence type="ECO:0000256" key="7">
    <source>
        <dbReference type="ARBA" id="ARBA00022729"/>
    </source>
</evidence>
<evidence type="ECO:0000256" key="9">
    <source>
        <dbReference type="ARBA" id="ARBA00023065"/>
    </source>
</evidence>
<evidence type="ECO:0000256" key="6">
    <source>
        <dbReference type="ARBA" id="ARBA00022692"/>
    </source>
</evidence>
<organism evidence="20 21">
    <name type="scientific">Caulobacter hibisci</name>
    <dbReference type="NCBI Taxonomy" id="2035993"/>
    <lineage>
        <taxon>Bacteria</taxon>
        <taxon>Pseudomonadati</taxon>
        <taxon>Pseudomonadota</taxon>
        <taxon>Alphaproteobacteria</taxon>
        <taxon>Caulobacterales</taxon>
        <taxon>Caulobacteraceae</taxon>
        <taxon>Caulobacter</taxon>
    </lineage>
</organism>
<feature type="domain" description="TonB-dependent receptor-like beta-barrel" evidence="18">
    <location>
        <begin position="261"/>
        <end position="682"/>
    </location>
</feature>